<dbReference type="PANTHER" id="PTHR13438:SF2">
    <property type="entry name" value="AMINOACYL TRNA SYNTHASE COMPLEX-INTERACTING MULTIFUNCTIONAL PROTEIN 2"/>
    <property type="match status" value="1"/>
</dbReference>
<reference evidence="1" key="1">
    <citation type="submission" date="2021-02" db="EMBL/GenBank/DDBJ databases">
        <authorList>
            <person name="Steward A R."/>
        </authorList>
    </citation>
    <scope>NUCLEOTIDE SEQUENCE</scope>
</reference>
<dbReference type="InterPro" id="IPR042360">
    <property type="entry name" value="AIMP2"/>
</dbReference>
<accession>A0A821MQ12</accession>
<protein>
    <recommendedName>
        <fullName evidence="3">AIMP2 thioredoxin-like domain-containing protein</fullName>
    </recommendedName>
</protein>
<name>A0A821MQ12_9NEOP</name>
<gene>
    <name evidence="1" type="ORF">PMACD_LOCUS1908</name>
</gene>
<dbReference type="OrthoDB" id="424586at2759"/>
<dbReference type="AlphaFoldDB" id="A0A821MQ12"/>
<keyword evidence="2" id="KW-1185">Reference proteome</keyword>
<dbReference type="GO" id="GO:0017101">
    <property type="term" value="C:aminoacyl-tRNA synthetase multienzyme complex"/>
    <property type="evidence" value="ECO:0007669"/>
    <property type="project" value="InterPro"/>
</dbReference>
<dbReference type="Gene3D" id="1.20.1050.130">
    <property type="match status" value="1"/>
</dbReference>
<comment type="caution">
    <text evidence="1">The sequence shown here is derived from an EMBL/GenBank/DDBJ whole genome shotgun (WGS) entry which is preliminary data.</text>
</comment>
<organism evidence="1 2">
    <name type="scientific">Pieris macdunnoughi</name>
    <dbReference type="NCBI Taxonomy" id="345717"/>
    <lineage>
        <taxon>Eukaryota</taxon>
        <taxon>Metazoa</taxon>
        <taxon>Ecdysozoa</taxon>
        <taxon>Arthropoda</taxon>
        <taxon>Hexapoda</taxon>
        <taxon>Insecta</taxon>
        <taxon>Pterygota</taxon>
        <taxon>Neoptera</taxon>
        <taxon>Endopterygota</taxon>
        <taxon>Lepidoptera</taxon>
        <taxon>Glossata</taxon>
        <taxon>Ditrysia</taxon>
        <taxon>Papilionoidea</taxon>
        <taxon>Pieridae</taxon>
        <taxon>Pierinae</taxon>
        <taxon>Pieris</taxon>
    </lineage>
</organism>
<dbReference type="Proteomes" id="UP000663880">
    <property type="component" value="Unassembled WGS sequence"/>
</dbReference>
<proteinExistence type="predicted"/>
<evidence type="ECO:0008006" key="3">
    <source>
        <dbReference type="Google" id="ProtNLM"/>
    </source>
</evidence>
<dbReference type="EMBL" id="CAJOBZ010000003">
    <property type="protein sequence ID" value="CAF4772616.1"/>
    <property type="molecule type" value="Genomic_DNA"/>
</dbReference>
<sequence length="290" mass="33760">MYLMKTIVPMNSCIDLPTCMYNMRNPTQELTKDDTDIKICDQVIQLVKNTSHTAMLDLEERQKQLLKKLDKLHDQINVIRSSCKFDNIKQDNSILALKPIKEDLNEVVITLNQDKLPWFLKPLLTKNPGLKYTWHIHSSVLANKIEKIQAFFKNIDMPPAGSNTPRVNLRIIFKKSATELKISSLGLPIRGNVNILRYLCEQYPNTAVYSYNDFEMENLLDTCYLLENASESQKPILCKKLFASNDIQWVFRNQFSIIDLALYNEIKQIQNYKKLVPQKWLSSCEKIIEK</sequence>
<dbReference type="PANTHER" id="PTHR13438">
    <property type="entry name" value="AMINOACYL TRNA SYNTHASE COMPLEX-INTERACTING MULTIFUNCTIONAL PROTEIN"/>
    <property type="match status" value="1"/>
</dbReference>
<evidence type="ECO:0000313" key="2">
    <source>
        <dbReference type="Proteomes" id="UP000663880"/>
    </source>
</evidence>
<evidence type="ECO:0000313" key="1">
    <source>
        <dbReference type="EMBL" id="CAF4772616.1"/>
    </source>
</evidence>